<dbReference type="Proteomes" id="UP000419144">
    <property type="component" value="Unassembled WGS sequence"/>
</dbReference>
<name>A0A640KK17_LEITA</name>
<protein>
    <submittedName>
        <fullName evidence="2">Target SNARE, putative</fullName>
    </submittedName>
</protein>
<dbReference type="EMBL" id="BLBS01000039">
    <property type="protein sequence ID" value="GET90069.1"/>
    <property type="molecule type" value="Genomic_DNA"/>
</dbReference>
<comment type="caution">
    <text evidence="2">The sequence shown here is derived from an EMBL/GenBank/DDBJ whole genome shotgun (WGS) entry which is preliminary data.</text>
</comment>
<dbReference type="VEuPathDB" id="TriTrypDB:LtaPh_2815281"/>
<gene>
    <name evidence="1" type="ORF">LtaPh_2815281</name>
    <name evidence="2" type="ORF">LtaPh_2815321</name>
</gene>
<dbReference type="AlphaFoldDB" id="A0A640KK17"/>
<organism evidence="2 3">
    <name type="scientific">Leishmania tarentolae</name>
    <name type="common">Sauroleishmania tarentolae</name>
    <dbReference type="NCBI Taxonomy" id="5689"/>
    <lineage>
        <taxon>Eukaryota</taxon>
        <taxon>Discoba</taxon>
        <taxon>Euglenozoa</taxon>
        <taxon>Kinetoplastea</taxon>
        <taxon>Metakinetoplastina</taxon>
        <taxon>Trypanosomatida</taxon>
        <taxon>Trypanosomatidae</taxon>
        <taxon>Leishmaniinae</taxon>
        <taxon>Leishmania</taxon>
        <taxon>lizard Leishmania</taxon>
    </lineage>
</organism>
<sequence>MAMVSFSTRCMHWFSSMRMMALLACALSGELFSFAVFFAISSSLSFAALAALPVSRDSSSISPRSALERTSSTVCMFSVCFCCSLSMATRIVLTLPRTSTTSW</sequence>
<evidence type="ECO:0000313" key="2">
    <source>
        <dbReference type="EMBL" id="GET90070.1"/>
    </source>
</evidence>
<dbReference type="VEuPathDB" id="TriTrypDB:LtaPh_2815321"/>
<proteinExistence type="predicted"/>
<keyword evidence="3" id="KW-1185">Reference proteome</keyword>
<accession>A0A640KK17</accession>
<reference evidence="2 3" key="1">
    <citation type="submission" date="2019-11" db="EMBL/GenBank/DDBJ databases">
        <title>Leishmania tarentolae CDS.</title>
        <authorList>
            <person name="Goto Y."/>
            <person name="Yamagishi J."/>
        </authorList>
    </citation>
    <scope>NUCLEOTIDE SEQUENCE [LARGE SCALE GENOMIC DNA]</scope>
    <source>
        <strain evidence="2 3">Parrot Tar II</strain>
    </source>
</reference>
<evidence type="ECO:0000313" key="3">
    <source>
        <dbReference type="Proteomes" id="UP000419144"/>
    </source>
</evidence>
<evidence type="ECO:0000313" key="1">
    <source>
        <dbReference type="EMBL" id="GET90069.1"/>
    </source>
</evidence>
<dbReference type="EMBL" id="BLBS01000039">
    <property type="protein sequence ID" value="GET90070.1"/>
    <property type="molecule type" value="Genomic_DNA"/>
</dbReference>